<reference evidence="2 3" key="1">
    <citation type="submission" date="2020-03" db="EMBL/GenBank/DDBJ databases">
        <title>A novel species.</title>
        <authorList>
            <person name="Gao J."/>
        </authorList>
    </citation>
    <scope>NUCLEOTIDE SEQUENCE [LARGE SCALE GENOMIC DNA]</scope>
    <source>
        <strain evidence="2 3">QMT-12</strain>
    </source>
</reference>
<name>A0A6G9GZL6_9ACTN</name>
<dbReference type="Proteomes" id="UP000501179">
    <property type="component" value="Chromosome"/>
</dbReference>
<organism evidence="2 3">
    <name type="scientific">Streptomyces liangshanensis</name>
    <dbReference type="NCBI Taxonomy" id="2717324"/>
    <lineage>
        <taxon>Bacteria</taxon>
        <taxon>Bacillati</taxon>
        <taxon>Actinomycetota</taxon>
        <taxon>Actinomycetes</taxon>
        <taxon>Kitasatosporales</taxon>
        <taxon>Streptomycetaceae</taxon>
        <taxon>Streptomyces</taxon>
    </lineage>
</organism>
<dbReference type="Pfam" id="PF06197">
    <property type="entry name" value="DUF998"/>
    <property type="match status" value="1"/>
</dbReference>
<dbReference type="EMBL" id="CP050177">
    <property type="protein sequence ID" value="QIQ03664.1"/>
    <property type="molecule type" value="Genomic_DNA"/>
</dbReference>
<accession>A0A6G9GZL6</accession>
<proteinExistence type="predicted"/>
<gene>
    <name evidence="2" type="ORF">HA039_16200</name>
</gene>
<feature type="transmembrane region" description="Helical" evidence="1">
    <location>
        <begin position="82"/>
        <end position="100"/>
    </location>
</feature>
<feature type="transmembrane region" description="Helical" evidence="1">
    <location>
        <begin position="52"/>
        <end position="70"/>
    </location>
</feature>
<evidence type="ECO:0000256" key="1">
    <source>
        <dbReference type="SAM" id="Phobius"/>
    </source>
</evidence>
<keyword evidence="3" id="KW-1185">Reference proteome</keyword>
<dbReference type="InterPro" id="IPR009339">
    <property type="entry name" value="DUF998"/>
</dbReference>
<dbReference type="KEGG" id="slia:HA039_16200"/>
<protein>
    <submittedName>
        <fullName evidence="2">DUF998 domain-containing protein</fullName>
    </submittedName>
</protein>
<keyword evidence="1" id="KW-0812">Transmembrane</keyword>
<evidence type="ECO:0000313" key="2">
    <source>
        <dbReference type="EMBL" id="QIQ03664.1"/>
    </source>
</evidence>
<keyword evidence="1" id="KW-0472">Membrane</keyword>
<evidence type="ECO:0000313" key="3">
    <source>
        <dbReference type="Proteomes" id="UP000501179"/>
    </source>
</evidence>
<feature type="transmembrane region" description="Helical" evidence="1">
    <location>
        <begin position="106"/>
        <end position="127"/>
    </location>
</feature>
<dbReference type="RefSeq" id="WP_167029995.1">
    <property type="nucleotide sequence ID" value="NZ_CP050177.1"/>
</dbReference>
<dbReference type="AlphaFoldDB" id="A0A6G9GZL6"/>
<keyword evidence="1" id="KW-1133">Transmembrane helix</keyword>
<sequence length="200" mass="20600">MRLAPWWALLSSGSAPLLLVGGWTTAELLQGPGYDPVTQTISILAAYGAPGYWVMNAMLVTLGTCYLATARGLHAAKLPGRLALAGGGVAAIALTLFPAPVSGGNFGHGTVVTIGFALMAAWPVLAANRTGKGPWALRLPAAIVASALMVLGAAWFLVELQTRGAAGVAERVLTAAQAVWPLLVVTSCVHHPAREERETA</sequence>
<feature type="transmembrane region" description="Helical" evidence="1">
    <location>
        <begin position="139"/>
        <end position="158"/>
    </location>
</feature>